<evidence type="ECO:0000313" key="1">
    <source>
        <dbReference type="EMBL" id="KAJ7700116.1"/>
    </source>
</evidence>
<reference evidence="1" key="1">
    <citation type="submission" date="2023-03" db="EMBL/GenBank/DDBJ databases">
        <title>Massive genome expansion in bonnet fungi (Mycena s.s.) driven by repeated elements and novel gene families across ecological guilds.</title>
        <authorList>
            <consortium name="Lawrence Berkeley National Laboratory"/>
            <person name="Harder C.B."/>
            <person name="Miyauchi S."/>
            <person name="Viragh M."/>
            <person name="Kuo A."/>
            <person name="Thoen E."/>
            <person name="Andreopoulos B."/>
            <person name="Lu D."/>
            <person name="Skrede I."/>
            <person name="Drula E."/>
            <person name="Henrissat B."/>
            <person name="Morin E."/>
            <person name="Kohler A."/>
            <person name="Barry K."/>
            <person name="LaButti K."/>
            <person name="Morin E."/>
            <person name="Salamov A."/>
            <person name="Lipzen A."/>
            <person name="Mereny Z."/>
            <person name="Hegedus B."/>
            <person name="Baldrian P."/>
            <person name="Stursova M."/>
            <person name="Weitz H."/>
            <person name="Taylor A."/>
            <person name="Grigoriev I.V."/>
            <person name="Nagy L.G."/>
            <person name="Martin F."/>
            <person name="Kauserud H."/>
        </authorList>
    </citation>
    <scope>NUCLEOTIDE SEQUENCE</scope>
    <source>
        <strain evidence="1">CBHHK067</strain>
    </source>
</reference>
<comment type="caution">
    <text evidence="1">The sequence shown here is derived from an EMBL/GenBank/DDBJ whole genome shotgun (WGS) entry which is preliminary data.</text>
</comment>
<dbReference type="AlphaFoldDB" id="A0AAD7DVI5"/>
<sequence length="179" mass="19451">MQSETPKQPVRPQPPTQLRLKAPLQSTDFSRFVLEAIKASAAGTAPSTLDQEILRTALALSSSYLVADTSTNADPHAGSTTWFVGLNQLVDLLVVLHAREELEIETVNAASKVRHPSFLLKFLCGTSVNQPSQACSECWMAAGTWRGLEECRDGVRKVGAKLKNILDENGLTYRGETGL</sequence>
<organism evidence="1 2">
    <name type="scientific">Mycena rosella</name>
    <name type="common">Pink bonnet</name>
    <name type="synonym">Agaricus rosellus</name>
    <dbReference type="NCBI Taxonomy" id="1033263"/>
    <lineage>
        <taxon>Eukaryota</taxon>
        <taxon>Fungi</taxon>
        <taxon>Dikarya</taxon>
        <taxon>Basidiomycota</taxon>
        <taxon>Agaricomycotina</taxon>
        <taxon>Agaricomycetes</taxon>
        <taxon>Agaricomycetidae</taxon>
        <taxon>Agaricales</taxon>
        <taxon>Marasmiineae</taxon>
        <taxon>Mycenaceae</taxon>
        <taxon>Mycena</taxon>
    </lineage>
</organism>
<proteinExistence type="predicted"/>
<keyword evidence="2" id="KW-1185">Reference proteome</keyword>
<evidence type="ECO:0000313" key="2">
    <source>
        <dbReference type="Proteomes" id="UP001221757"/>
    </source>
</evidence>
<dbReference type="Proteomes" id="UP001221757">
    <property type="component" value="Unassembled WGS sequence"/>
</dbReference>
<protein>
    <submittedName>
        <fullName evidence="1">Uncharacterized protein</fullName>
    </submittedName>
</protein>
<accession>A0AAD7DVI5</accession>
<gene>
    <name evidence="1" type="ORF">B0H17DRAFT_1048658</name>
</gene>
<dbReference type="EMBL" id="JARKIE010000021">
    <property type="protein sequence ID" value="KAJ7700116.1"/>
    <property type="molecule type" value="Genomic_DNA"/>
</dbReference>
<name>A0AAD7DVI5_MYCRO</name>